<gene>
    <name evidence="3" type="ORF">FM125_09275</name>
</gene>
<dbReference type="SUPFAM" id="SSF52788">
    <property type="entry name" value="Phosphotyrosine protein phosphatases I"/>
    <property type="match status" value="1"/>
</dbReference>
<feature type="domain" description="Phosphotyrosine protein phosphatase I" evidence="2">
    <location>
        <begin position="17"/>
        <end position="142"/>
    </location>
</feature>
<evidence type="ECO:0000313" key="4">
    <source>
        <dbReference type="Proteomes" id="UP000196230"/>
    </source>
</evidence>
<dbReference type="SMART" id="SM00226">
    <property type="entry name" value="LMWPc"/>
    <property type="match status" value="1"/>
</dbReference>
<keyword evidence="3" id="KW-0560">Oxidoreductase</keyword>
<reference evidence="3 4" key="1">
    <citation type="submission" date="2017-02" db="EMBL/GenBank/DDBJ databases">
        <authorList>
            <person name="Peterson S.W."/>
        </authorList>
    </citation>
    <scope>NUCLEOTIDE SEQUENCE [LARGE SCALE GENOMIC DNA]</scope>
    <source>
        <strain evidence="3 4">2B3F</strain>
    </source>
</reference>
<evidence type="ECO:0000256" key="1">
    <source>
        <dbReference type="ARBA" id="ARBA00022849"/>
    </source>
</evidence>
<keyword evidence="1" id="KW-0059">Arsenical resistance</keyword>
<sequence>MDRQKQATAPSATARVPRVLFVCVQNAGRSQLAAMFLQQLGGRLVHVDSAGSRPAEAVHENVAQVMSEHGAEVEGLKPRALTDEKVRSADYVITMGCGDDCPVFEHVHYEDWPVGDPDEADWQALERIVEDIERRVADFWDRIRR</sequence>
<dbReference type="InterPro" id="IPR036196">
    <property type="entry name" value="Ptyr_pPase_sf"/>
</dbReference>
<dbReference type="Pfam" id="PF01451">
    <property type="entry name" value="LMWPc"/>
    <property type="match status" value="1"/>
</dbReference>
<organism evidence="3 4">
    <name type="scientific">Micrococcus lylae</name>
    <dbReference type="NCBI Taxonomy" id="1273"/>
    <lineage>
        <taxon>Bacteria</taxon>
        <taxon>Bacillati</taxon>
        <taxon>Actinomycetota</taxon>
        <taxon>Actinomycetes</taxon>
        <taxon>Micrococcales</taxon>
        <taxon>Micrococcaceae</taxon>
        <taxon>Micrococcus</taxon>
    </lineage>
</organism>
<dbReference type="GO" id="GO:0046685">
    <property type="term" value="P:response to arsenic-containing substance"/>
    <property type="evidence" value="ECO:0007669"/>
    <property type="project" value="UniProtKB-KW"/>
</dbReference>
<dbReference type="EC" id="1.20.4.1" evidence="3"/>
<dbReference type="Gene3D" id="3.40.50.2300">
    <property type="match status" value="1"/>
</dbReference>
<dbReference type="PANTHER" id="PTHR43428">
    <property type="entry name" value="ARSENATE REDUCTASE"/>
    <property type="match status" value="1"/>
</dbReference>
<evidence type="ECO:0000259" key="2">
    <source>
        <dbReference type="SMART" id="SM00226"/>
    </source>
</evidence>
<proteinExistence type="predicted"/>
<dbReference type="RefSeq" id="WP_087134393.1">
    <property type="nucleotide sequence ID" value="NZ_FUKP01000063.1"/>
</dbReference>
<name>A0A1R4JLF7_9MICC</name>
<dbReference type="GO" id="GO:0008794">
    <property type="term" value="F:arsenate reductase (glutaredoxin) activity"/>
    <property type="evidence" value="ECO:0007669"/>
    <property type="project" value="UniProtKB-EC"/>
</dbReference>
<accession>A0A1R4JLF7</accession>
<dbReference type="InterPro" id="IPR023485">
    <property type="entry name" value="Ptyr_pPase"/>
</dbReference>
<dbReference type="PANTHER" id="PTHR43428:SF1">
    <property type="entry name" value="ARSENATE REDUCTASE"/>
    <property type="match status" value="1"/>
</dbReference>
<dbReference type="EMBL" id="FUKP01000063">
    <property type="protein sequence ID" value="SJN32856.1"/>
    <property type="molecule type" value="Genomic_DNA"/>
</dbReference>
<protein>
    <submittedName>
        <fullName evidence="3">Arsenate reductase</fullName>
        <ecNumber evidence="3">1.20.4.1</ecNumber>
    </submittedName>
</protein>
<dbReference type="AlphaFoldDB" id="A0A1R4JLF7"/>
<dbReference type="Proteomes" id="UP000196230">
    <property type="component" value="Unassembled WGS sequence"/>
</dbReference>
<evidence type="ECO:0000313" key="3">
    <source>
        <dbReference type="EMBL" id="SJN32856.1"/>
    </source>
</evidence>